<evidence type="ECO:0000313" key="4">
    <source>
        <dbReference type="EMBL" id="ANY78234.1"/>
    </source>
</evidence>
<proteinExistence type="predicted"/>
<evidence type="ECO:0000256" key="2">
    <source>
        <dbReference type="SAM" id="Phobius"/>
    </source>
</evidence>
<reference evidence="4" key="1">
    <citation type="submission" date="2016-07" db="EMBL/GenBank/DDBJ databases">
        <title>Microvirga ossetica sp. nov. a new species of rhizobia isolated from root nodules of the legume species Vicia alpestris Steven originated from North Ossetia region in the Caucasus.</title>
        <authorList>
            <person name="Safronova V.I."/>
            <person name="Kuznetsova I.G."/>
            <person name="Sazanova A.L."/>
            <person name="Belimov A."/>
            <person name="Andronov E."/>
            <person name="Osledkin Y.S."/>
            <person name="Onishchuk O.P."/>
            <person name="Kurchak O.N."/>
            <person name="Shaposhnikov A.I."/>
            <person name="Willems A."/>
            <person name="Tikhonovich I.A."/>
        </authorList>
    </citation>
    <scope>NUCLEOTIDE SEQUENCE [LARGE SCALE GENOMIC DNA]</scope>
    <source>
        <strain evidence="4">V5/3M</strain>
    </source>
</reference>
<keyword evidence="2" id="KW-0472">Membrane</keyword>
<evidence type="ECO:0000256" key="3">
    <source>
        <dbReference type="SAM" id="SignalP"/>
    </source>
</evidence>
<gene>
    <name evidence="4" type="ORF">BB934_08305</name>
</gene>
<accession>A0A1B2EE20</accession>
<keyword evidence="2" id="KW-0812">Transmembrane</keyword>
<name>A0A1B2EE20_9HYPH</name>
<sequence>MHSWRSVLVAATVFGAMTASYAVPAQAMGWFNHGWANSGGGKPGGGNGGGPSHGGGGGGSVGGNKGAPGPIAGAGLPFLLLAGGYVLVRRYRNRSKAE</sequence>
<feature type="chain" id="PRO_5008536001" evidence="3">
    <location>
        <begin position="23"/>
        <end position="98"/>
    </location>
</feature>
<feature type="signal peptide" evidence="3">
    <location>
        <begin position="1"/>
        <end position="22"/>
    </location>
</feature>
<feature type="transmembrane region" description="Helical" evidence="2">
    <location>
        <begin position="71"/>
        <end position="88"/>
    </location>
</feature>
<evidence type="ECO:0000256" key="1">
    <source>
        <dbReference type="SAM" id="MobiDB-lite"/>
    </source>
</evidence>
<organism evidence="4">
    <name type="scientific">Microvirga ossetica</name>
    <dbReference type="NCBI Taxonomy" id="1882682"/>
    <lineage>
        <taxon>Bacteria</taxon>
        <taxon>Pseudomonadati</taxon>
        <taxon>Pseudomonadota</taxon>
        <taxon>Alphaproteobacteria</taxon>
        <taxon>Hyphomicrobiales</taxon>
        <taxon>Methylobacteriaceae</taxon>
        <taxon>Microvirga</taxon>
    </lineage>
</organism>
<keyword evidence="2" id="KW-1133">Transmembrane helix</keyword>
<dbReference type="EMBL" id="CP016616">
    <property type="protein sequence ID" value="ANY78234.1"/>
    <property type="molecule type" value="Genomic_DNA"/>
</dbReference>
<dbReference type="KEGG" id="moc:BB934_08305"/>
<feature type="compositionally biased region" description="Gly residues" evidence="1">
    <location>
        <begin position="37"/>
        <end position="66"/>
    </location>
</feature>
<dbReference type="AlphaFoldDB" id="A0A1B2EE20"/>
<feature type="region of interest" description="Disordered" evidence="1">
    <location>
        <begin position="36"/>
        <end position="66"/>
    </location>
</feature>
<keyword evidence="3" id="KW-0732">Signal</keyword>
<protein>
    <submittedName>
        <fullName evidence="4">Uncharacterized protein</fullName>
    </submittedName>
</protein>
<dbReference type="RefSeq" id="WP_175608882.1">
    <property type="nucleotide sequence ID" value="NZ_CP016616.1"/>
</dbReference>